<name>A0A8X7U5E8_BRACI</name>
<keyword evidence="3" id="KW-1185">Reference proteome</keyword>
<sequence>MQSFEGDGLHIRRACHGLIEEEVDVMKSKFEEVSLHRSLQFEVEEMRDLGNDVSRWFTRGDLGRAWGSVFSTIGDIMQAALDVEEGDESDESGNRSKEIRRRMRRGRRSDQADDNDAATVAGLFRRGGGGAMRNPIVRLILKTIRSTLRNITGGESSQSRIK</sequence>
<dbReference type="EMBL" id="JAAMPC010000014">
    <property type="protein sequence ID" value="KAG2266567.1"/>
    <property type="molecule type" value="Genomic_DNA"/>
</dbReference>
<dbReference type="Proteomes" id="UP000886595">
    <property type="component" value="Unassembled WGS sequence"/>
</dbReference>
<gene>
    <name evidence="2" type="ORF">Bca52824_073646</name>
</gene>
<evidence type="ECO:0000313" key="3">
    <source>
        <dbReference type="Proteomes" id="UP000886595"/>
    </source>
</evidence>
<dbReference type="AlphaFoldDB" id="A0A8X7U5E8"/>
<reference evidence="2 3" key="1">
    <citation type="submission" date="2020-02" db="EMBL/GenBank/DDBJ databases">
        <authorList>
            <person name="Ma Q."/>
            <person name="Huang Y."/>
            <person name="Song X."/>
            <person name="Pei D."/>
        </authorList>
    </citation>
    <scope>NUCLEOTIDE SEQUENCE [LARGE SCALE GENOMIC DNA]</scope>
    <source>
        <strain evidence="2">Sxm20200214</strain>
        <tissue evidence="2">Leaf</tissue>
    </source>
</reference>
<evidence type="ECO:0000313" key="2">
    <source>
        <dbReference type="EMBL" id="KAG2266567.1"/>
    </source>
</evidence>
<protein>
    <submittedName>
        <fullName evidence="2">Uncharacterized protein</fullName>
    </submittedName>
</protein>
<organism evidence="2 3">
    <name type="scientific">Brassica carinata</name>
    <name type="common">Ethiopian mustard</name>
    <name type="synonym">Abyssinian cabbage</name>
    <dbReference type="NCBI Taxonomy" id="52824"/>
    <lineage>
        <taxon>Eukaryota</taxon>
        <taxon>Viridiplantae</taxon>
        <taxon>Streptophyta</taxon>
        <taxon>Embryophyta</taxon>
        <taxon>Tracheophyta</taxon>
        <taxon>Spermatophyta</taxon>
        <taxon>Magnoliopsida</taxon>
        <taxon>eudicotyledons</taxon>
        <taxon>Gunneridae</taxon>
        <taxon>Pentapetalae</taxon>
        <taxon>rosids</taxon>
        <taxon>malvids</taxon>
        <taxon>Brassicales</taxon>
        <taxon>Brassicaceae</taxon>
        <taxon>Brassiceae</taxon>
        <taxon>Brassica</taxon>
    </lineage>
</organism>
<accession>A0A8X7U5E8</accession>
<proteinExistence type="predicted"/>
<feature type="compositionally biased region" description="Basic residues" evidence="1">
    <location>
        <begin position="98"/>
        <end position="107"/>
    </location>
</feature>
<evidence type="ECO:0000256" key="1">
    <source>
        <dbReference type="SAM" id="MobiDB-lite"/>
    </source>
</evidence>
<comment type="caution">
    <text evidence="2">The sequence shown here is derived from an EMBL/GenBank/DDBJ whole genome shotgun (WGS) entry which is preliminary data.</text>
</comment>
<feature type="region of interest" description="Disordered" evidence="1">
    <location>
        <begin position="83"/>
        <end position="114"/>
    </location>
</feature>